<dbReference type="Pfam" id="PF13231">
    <property type="entry name" value="PMT_2"/>
    <property type="match status" value="1"/>
</dbReference>
<evidence type="ECO:0000313" key="11">
    <source>
        <dbReference type="Proteomes" id="UP000307790"/>
    </source>
</evidence>
<dbReference type="InterPro" id="IPR038731">
    <property type="entry name" value="RgtA/B/C-like"/>
</dbReference>
<evidence type="ECO:0000256" key="8">
    <source>
        <dbReference type="SAM" id="Phobius"/>
    </source>
</evidence>
<evidence type="ECO:0000256" key="4">
    <source>
        <dbReference type="ARBA" id="ARBA00022679"/>
    </source>
</evidence>
<dbReference type="RefSeq" id="WP_138319694.1">
    <property type="nucleotide sequence ID" value="NZ_VCBC01000007.1"/>
</dbReference>
<feature type="transmembrane region" description="Helical" evidence="8">
    <location>
        <begin position="272"/>
        <end position="294"/>
    </location>
</feature>
<feature type="transmembrane region" description="Helical" evidence="8">
    <location>
        <begin position="333"/>
        <end position="352"/>
    </location>
</feature>
<evidence type="ECO:0000256" key="2">
    <source>
        <dbReference type="ARBA" id="ARBA00022475"/>
    </source>
</evidence>
<gene>
    <name evidence="10" type="ORF">FE810_08895</name>
</gene>
<feature type="transmembrane region" description="Helical" evidence="8">
    <location>
        <begin position="403"/>
        <end position="419"/>
    </location>
</feature>
<sequence length="579" mass="66846">MDNGMLMTPELLKRTSAFLITTLCLALIVALYLPGIDTIWLYHEETRRALVAREMMENATWLTPTINQQAYWAKPPLFNWSIILSSIFTDGQITELTARLPSLLSTLALTILLWLFTRQYFHYRLQVWLLLMVLFTPELTRKATSAELDTVFTVLVNLSLFSWFYFWQKQQSKRAWIVSMMLIGLAYLCKREAALLCYFLTILGFLVYSKQWRSINKAEFFTALFIPLLCAAIWWLPMLIQFGLNASIELNQAEVAARQHQGNNVNYLTSVFSYPFMVAVALLPASLLLPLLFIQTYRQYLQTHYGHLYYFCLIATFSNLVPIMLIGDSNVRYFLPMFIPALLLATMLLDAGQTIELKSQQEKRDWARIYLKGLSRTIPLIFYSAIIIGCAVLVTMAGVSTQSNLGLIAVSVIVMFLLIRKTRQRLLPNTIEQAKSFAIFSMVLVICIRLVDISYSLPYRQQSLEKYRNIEAMLIQINQIRNDMEWRSKTSGIEQRISIYGDHKLSHGLYFYDETHLITAVNCTTFENKNPALWLFIESKDVQLAISADDTLLAQFPYTKKYRLHLIATTKPSQYCQTK</sequence>
<proteinExistence type="predicted"/>
<evidence type="ECO:0000256" key="6">
    <source>
        <dbReference type="ARBA" id="ARBA00022989"/>
    </source>
</evidence>
<comment type="subcellular location">
    <subcellularLocation>
        <location evidence="1">Cell membrane</location>
        <topology evidence="1">Multi-pass membrane protein</topology>
    </subcellularLocation>
</comment>
<dbReference type="GO" id="GO:0009103">
    <property type="term" value="P:lipopolysaccharide biosynthetic process"/>
    <property type="evidence" value="ECO:0007669"/>
    <property type="project" value="UniProtKB-ARBA"/>
</dbReference>
<reference evidence="10 11" key="1">
    <citation type="submission" date="2019-05" db="EMBL/GenBank/DDBJ databases">
        <title>Genome sequences of Thalassotalea litorea 1K03283.</title>
        <authorList>
            <person name="Zhang D."/>
        </authorList>
    </citation>
    <scope>NUCLEOTIDE SEQUENCE [LARGE SCALE GENOMIC DNA]</scope>
    <source>
        <strain evidence="10 11">MCCC 1K03283</strain>
    </source>
</reference>
<keyword evidence="4" id="KW-0808">Transferase</keyword>
<dbReference type="AlphaFoldDB" id="A0A5R9ILQ6"/>
<dbReference type="GO" id="GO:0005886">
    <property type="term" value="C:plasma membrane"/>
    <property type="evidence" value="ECO:0007669"/>
    <property type="project" value="UniProtKB-SubCell"/>
</dbReference>
<evidence type="ECO:0000256" key="7">
    <source>
        <dbReference type="ARBA" id="ARBA00023136"/>
    </source>
</evidence>
<keyword evidence="5 8" id="KW-0812">Transmembrane</keyword>
<comment type="caution">
    <text evidence="10">The sequence shown here is derived from an EMBL/GenBank/DDBJ whole genome shotgun (WGS) entry which is preliminary data.</text>
</comment>
<evidence type="ECO:0000256" key="1">
    <source>
        <dbReference type="ARBA" id="ARBA00004651"/>
    </source>
</evidence>
<feature type="transmembrane region" description="Helical" evidence="8">
    <location>
        <begin position="180"/>
        <end position="208"/>
    </location>
</feature>
<dbReference type="PANTHER" id="PTHR33908:SF3">
    <property type="entry name" value="UNDECAPRENYL PHOSPHATE-ALPHA-4-AMINO-4-DEOXY-L-ARABINOSE ARABINOSYL TRANSFERASE"/>
    <property type="match status" value="1"/>
</dbReference>
<feature type="transmembrane region" description="Helical" evidence="8">
    <location>
        <begin position="306"/>
        <end position="327"/>
    </location>
</feature>
<evidence type="ECO:0000313" key="10">
    <source>
        <dbReference type="EMBL" id="TLU65393.1"/>
    </source>
</evidence>
<evidence type="ECO:0000256" key="5">
    <source>
        <dbReference type="ARBA" id="ARBA00022692"/>
    </source>
</evidence>
<dbReference type="EMBL" id="VCBC01000007">
    <property type="protein sequence ID" value="TLU65393.1"/>
    <property type="molecule type" value="Genomic_DNA"/>
</dbReference>
<feature type="transmembrane region" description="Helical" evidence="8">
    <location>
        <begin position="220"/>
        <end position="240"/>
    </location>
</feature>
<feature type="domain" description="Glycosyltransferase RgtA/B/C/D-like" evidence="9">
    <location>
        <begin position="74"/>
        <end position="235"/>
    </location>
</feature>
<dbReference type="OrthoDB" id="9775035at2"/>
<dbReference type="PANTHER" id="PTHR33908">
    <property type="entry name" value="MANNOSYLTRANSFERASE YKCB-RELATED"/>
    <property type="match status" value="1"/>
</dbReference>
<feature type="transmembrane region" description="Helical" evidence="8">
    <location>
        <begin position="96"/>
        <end position="115"/>
    </location>
</feature>
<keyword evidence="2" id="KW-1003">Cell membrane</keyword>
<evidence type="ECO:0000259" key="9">
    <source>
        <dbReference type="Pfam" id="PF13231"/>
    </source>
</evidence>
<keyword evidence="11" id="KW-1185">Reference proteome</keyword>
<keyword evidence="7 8" id="KW-0472">Membrane</keyword>
<keyword evidence="6 8" id="KW-1133">Transmembrane helix</keyword>
<feature type="transmembrane region" description="Helical" evidence="8">
    <location>
        <begin position="439"/>
        <end position="457"/>
    </location>
</feature>
<evidence type="ECO:0000256" key="3">
    <source>
        <dbReference type="ARBA" id="ARBA00022676"/>
    </source>
</evidence>
<dbReference type="GO" id="GO:0010041">
    <property type="term" value="P:response to iron(III) ion"/>
    <property type="evidence" value="ECO:0007669"/>
    <property type="project" value="TreeGrafter"/>
</dbReference>
<accession>A0A5R9ILQ6</accession>
<feature type="transmembrane region" description="Helical" evidence="8">
    <location>
        <begin position="15"/>
        <end position="33"/>
    </location>
</feature>
<organism evidence="10 11">
    <name type="scientific">Thalassotalea litorea</name>
    <dbReference type="NCBI Taxonomy" id="2020715"/>
    <lineage>
        <taxon>Bacteria</taxon>
        <taxon>Pseudomonadati</taxon>
        <taxon>Pseudomonadota</taxon>
        <taxon>Gammaproteobacteria</taxon>
        <taxon>Alteromonadales</taxon>
        <taxon>Colwelliaceae</taxon>
        <taxon>Thalassotalea</taxon>
    </lineage>
</organism>
<protein>
    <recommendedName>
        <fullName evidence="9">Glycosyltransferase RgtA/B/C/D-like domain-containing protein</fullName>
    </recommendedName>
</protein>
<keyword evidence="3" id="KW-0328">Glycosyltransferase</keyword>
<dbReference type="Proteomes" id="UP000307790">
    <property type="component" value="Unassembled WGS sequence"/>
</dbReference>
<feature type="transmembrane region" description="Helical" evidence="8">
    <location>
        <begin position="373"/>
        <end position="397"/>
    </location>
</feature>
<dbReference type="InterPro" id="IPR050297">
    <property type="entry name" value="LipidA_mod_glycosyltrf_83"/>
</dbReference>
<name>A0A5R9ILQ6_9GAMM</name>
<dbReference type="GO" id="GO:0016763">
    <property type="term" value="F:pentosyltransferase activity"/>
    <property type="evidence" value="ECO:0007669"/>
    <property type="project" value="TreeGrafter"/>
</dbReference>
<feature type="transmembrane region" description="Helical" evidence="8">
    <location>
        <begin position="151"/>
        <end position="168"/>
    </location>
</feature>